<proteinExistence type="predicted"/>
<sequence length="55" mass="6437">MNEFTRKAPLLSCQSLLGIHHEHGFFSATTHAQQRFQPTSLHRKWRRVWAAGCNF</sequence>
<dbReference type="AlphaFoldDB" id="A0AAW6RID2"/>
<protein>
    <submittedName>
        <fullName evidence="1">Uncharacterized protein</fullName>
    </submittedName>
</protein>
<comment type="caution">
    <text evidence="1">The sequence shown here is derived from an EMBL/GenBank/DDBJ whole genome shotgun (WGS) entry which is preliminary data.</text>
</comment>
<keyword evidence="2" id="KW-1185">Reference proteome</keyword>
<name>A0AAW6RID2_9BURK</name>
<dbReference type="RefSeq" id="WP_279523405.1">
    <property type="nucleotide sequence ID" value="NZ_JARVII010000001.1"/>
</dbReference>
<dbReference type="EMBL" id="JARVII010000001">
    <property type="protein sequence ID" value="MDG9698261.1"/>
    <property type="molecule type" value="Genomic_DNA"/>
</dbReference>
<evidence type="ECO:0000313" key="2">
    <source>
        <dbReference type="Proteomes" id="UP001237156"/>
    </source>
</evidence>
<reference evidence="1 2" key="1">
    <citation type="submission" date="2023-04" db="EMBL/GenBank/DDBJ databases">
        <title>Ottowia paracancer sp. nov., isolated from human stomach.</title>
        <authorList>
            <person name="Song Y."/>
        </authorList>
    </citation>
    <scope>NUCLEOTIDE SEQUENCE [LARGE SCALE GENOMIC DNA]</scope>
    <source>
        <strain evidence="1 2">10c7w1</strain>
    </source>
</reference>
<accession>A0AAW6RID2</accession>
<dbReference type="Proteomes" id="UP001237156">
    <property type="component" value="Unassembled WGS sequence"/>
</dbReference>
<gene>
    <name evidence="1" type="ORF">QB898_00745</name>
</gene>
<evidence type="ECO:0000313" key="1">
    <source>
        <dbReference type="EMBL" id="MDG9698261.1"/>
    </source>
</evidence>
<organism evidence="1 2">
    <name type="scientific">Ottowia cancrivicina</name>
    <dbReference type="NCBI Taxonomy" id="3040346"/>
    <lineage>
        <taxon>Bacteria</taxon>
        <taxon>Pseudomonadati</taxon>
        <taxon>Pseudomonadota</taxon>
        <taxon>Betaproteobacteria</taxon>
        <taxon>Burkholderiales</taxon>
        <taxon>Comamonadaceae</taxon>
        <taxon>Ottowia</taxon>
    </lineage>
</organism>